<sequence>MSNLPEWIGHYHLERQIGKGGMSLVWLARHRTLRARQVAIKVLLSQESEWVERFTREAEITSQLRHAHIVPIYDHGYQAPFYYTVMEYVEGGSLRDLLSKRGRLPLDLALHIFRCAAAALDYAHAHGVIHRDISTGNILVDQDGARVFLADFGIARESGKTSLTTVHKVMGTRGFFSPEHIASATAVTHLSDLYSLGVVLFVMLTGALPWSYIPGPGEDGGPFVPLMSLRDRGVTGLPTELDTVIHAMLAPDPSKRYPSAQAAVEALEQVLRRHTSTTQVMAGAPASAPPVPAAPPEEPHPVEQTLAPDLIKAPIQEALKRARELNDPREIARLLNAWSNARPWLRRPSLGRMAAIRQIGHRNVYWYTLRVLYETREPAQTAEEPDHQMTNHKLEREPGRWEVPLPAPKGFENDPGGVVRIPGSTRVVLCDDCKGIGRTICPRCNGNRRIPAPADPTPPVVTTSASVSAESATSAPAQAAAAPRLIPCPDCQGSGGLHCKRCDGTSRLVVHKTLRWHRRAERMTARDDLPRIDEDWLEKRCKKHTIYREQENGGFRPEWRLVPNIQAMIQEAEACLNPDTRILFSEVTVRFIPITEIVFDLDEWKPAKATGQKGQSREPVLYRWYIYGFENILPDDRRFLNRDRIIALGATGVSVAAIIALILLLVL</sequence>
<evidence type="ECO:0000313" key="10">
    <source>
        <dbReference type="EMBL" id="ABU60149.1"/>
    </source>
</evidence>
<dbReference type="Pfam" id="PF00069">
    <property type="entry name" value="Pkinase"/>
    <property type="match status" value="1"/>
</dbReference>
<dbReference type="KEGG" id="rca:Rcas_4117"/>
<dbReference type="PROSITE" id="PS00107">
    <property type="entry name" value="PROTEIN_KINASE_ATP"/>
    <property type="match status" value="1"/>
</dbReference>
<dbReference type="EC" id="2.7.11.1" evidence="1"/>
<evidence type="ECO:0000256" key="8">
    <source>
        <dbReference type="SAM" id="Phobius"/>
    </source>
</evidence>
<keyword evidence="8" id="KW-0812">Transmembrane</keyword>
<evidence type="ECO:0000256" key="4">
    <source>
        <dbReference type="ARBA" id="ARBA00022777"/>
    </source>
</evidence>
<dbReference type="PANTHER" id="PTHR43289">
    <property type="entry name" value="MITOGEN-ACTIVATED PROTEIN KINASE KINASE KINASE 20-RELATED"/>
    <property type="match status" value="1"/>
</dbReference>
<dbReference type="HOGENOM" id="CLU_025263_0_0_0"/>
<dbReference type="GO" id="GO:0005524">
    <property type="term" value="F:ATP binding"/>
    <property type="evidence" value="ECO:0007669"/>
    <property type="project" value="UniProtKB-UniRule"/>
</dbReference>
<dbReference type="InterPro" id="IPR017441">
    <property type="entry name" value="Protein_kinase_ATP_BS"/>
</dbReference>
<dbReference type="CDD" id="cd14014">
    <property type="entry name" value="STKc_PknB_like"/>
    <property type="match status" value="1"/>
</dbReference>
<name>A7NRF3_ROSCS</name>
<keyword evidence="3 6" id="KW-0547">Nucleotide-binding</keyword>
<reference evidence="10 11" key="1">
    <citation type="submission" date="2007-08" db="EMBL/GenBank/DDBJ databases">
        <title>Complete sequence of Roseiflexus castenholzii DSM 13941.</title>
        <authorList>
            <consortium name="US DOE Joint Genome Institute"/>
            <person name="Copeland A."/>
            <person name="Lucas S."/>
            <person name="Lapidus A."/>
            <person name="Barry K."/>
            <person name="Glavina del Rio T."/>
            <person name="Dalin E."/>
            <person name="Tice H."/>
            <person name="Pitluck S."/>
            <person name="Thompson L.S."/>
            <person name="Brettin T."/>
            <person name="Bruce D."/>
            <person name="Detter J.C."/>
            <person name="Han C."/>
            <person name="Tapia R."/>
            <person name="Schmutz J."/>
            <person name="Larimer F."/>
            <person name="Land M."/>
            <person name="Hauser L."/>
            <person name="Kyrpides N."/>
            <person name="Mikhailova N."/>
            <person name="Bryant D.A."/>
            <person name="Hanada S."/>
            <person name="Tsukatani Y."/>
            <person name="Richardson P."/>
        </authorList>
    </citation>
    <scope>NUCLEOTIDE SEQUENCE [LARGE SCALE GENOMIC DNA]</scope>
    <source>
        <strain evidence="11">DSM 13941 / HLO8</strain>
    </source>
</reference>
<keyword evidence="10" id="KW-0723">Serine/threonine-protein kinase</keyword>
<dbReference type="Proteomes" id="UP000000263">
    <property type="component" value="Chromosome"/>
</dbReference>
<evidence type="ECO:0000256" key="1">
    <source>
        <dbReference type="ARBA" id="ARBA00012513"/>
    </source>
</evidence>
<feature type="region of interest" description="Disordered" evidence="7">
    <location>
        <begin position="282"/>
        <end position="301"/>
    </location>
</feature>
<evidence type="ECO:0000313" key="11">
    <source>
        <dbReference type="Proteomes" id="UP000000263"/>
    </source>
</evidence>
<protein>
    <recommendedName>
        <fullName evidence="1">non-specific serine/threonine protein kinase</fullName>
        <ecNumber evidence="1">2.7.11.1</ecNumber>
    </recommendedName>
</protein>
<evidence type="ECO:0000256" key="2">
    <source>
        <dbReference type="ARBA" id="ARBA00022679"/>
    </source>
</evidence>
<dbReference type="Gene3D" id="1.10.510.10">
    <property type="entry name" value="Transferase(Phosphotransferase) domain 1"/>
    <property type="match status" value="1"/>
</dbReference>
<dbReference type="InterPro" id="IPR008266">
    <property type="entry name" value="Tyr_kinase_AS"/>
</dbReference>
<dbReference type="InterPro" id="IPR011009">
    <property type="entry name" value="Kinase-like_dom_sf"/>
</dbReference>
<keyword evidence="5 6" id="KW-0067">ATP-binding</keyword>
<dbReference type="PROSITE" id="PS50011">
    <property type="entry name" value="PROTEIN_KINASE_DOM"/>
    <property type="match status" value="1"/>
</dbReference>
<dbReference type="STRING" id="383372.Rcas_4117"/>
<dbReference type="RefSeq" id="WP_012122570.1">
    <property type="nucleotide sequence ID" value="NC_009767.1"/>
</dbReference>
<dbReference type="PROSITE" id="PS00109">
    <property type="entry name" value="PROTEIN_KINASE_TYR"/>
    <property type="match status" value="1"/>
</dbReference>
<dbReference type="OrthoDB" id="9814968at2"/>
<keyword evidence="8" id="KW-0472">Membrane</keyword>
<dbReference type="SUPFAM" id="SSF56112">
    <property type="entry name" value="Protein kinase-like (PK-like)"/>
    <property type="match status" value="1"/>
</dbReference>
<dbReference type="PANTHER" id="PTHR43289:SF6">
    <property type="entry name" value="SERINE_THREONINE-PROTEIN KINASE NEKL-3"/>
    <property type="match status" value="1"/>
</dbReference>
<feature type="transmembrane region" description="Helical" evidence="8">
    <location>
        <begin position="645"/>
        <end position="666"/>
    </location>
</feature>
<evidence type="ECO:0000259" key="9">
    <source>
        <dbReference type="PROSITE" id="PS50011"/>
    </source>
</evidence>
<feature type="domain" description="Protein kinase" evidence="9">
    <location>
        <begin position="11"/>
        <end position="271"/>
    </location>
</feature>
<feature type="compositionally biased region" description="Pro residues" evidence="7">
    <location>
        <begin position="287"/>
        <end position="296"/>
    </location>
</feature>
<dbReference type="InterPro" id="IPR000719">
    <property type="entry name" value="Prot_kinase_dom"/>
</dbReference>
<dbReference type="GO" id="GO:0004674">
    <property type="term" value="F:protein serine/threonine kinase activity"/>
    <property type="evidence" value="ECO:0007669"/>
    <property type="project" value="UniProtKB-KW"/>
</dbReference>
<accession>A7NRF3</accession>
<evidence type="ECO:0000256" key="5">
    <source>
        <dbReference type="ARBA" id="ARBA00022840"/>
    </source>
</evidence>
<evidence type="ECO:0000256" key="6">
    <source>
        <dbReference type="PROSITE-ProRule" id="PRU10141"/>
    </source>
</evidence>
<keyword evidence="4 10" id="KW-0418">Kinase</keyword>
<gene>
    <name evidence="10" type="ordered locus">Rcas_4117</name>
</gene>
<keyword evidence="2" id="KW-0808">Transferase</keyword>
<keyword evidence="8" id="KW-1133">Transmembrane helix</keyword>
<dbReference type="EMBL" id="CP000804">
    <property type="protein sequence ID" value="ABU60149.1"/>
    <property type="molecule type" value="Genomic_DNA"/>
</dbReference>
<organism evidence="10 11">
    <name type="scientific">Roseiflexus castenholzii (strain DSM 13941 / HLO8)</name>
    <dbReference type="NCBI Taxonomy" id="383372"/>
    <lineage>
        <taxon>Bacteria</taxon>
        <taxon>Bacillati</taxon>
        <taxon>Chloroflexota</taxon>
        <taxon>Chloroflexia</taxon>
        <taxon>Chloroflexales</taxon>
        <taxon>Roseiflexineae</taxon>
        <taxon>Roseiflexaceae</taxon>
        <taxon>Roseiflexus</taxon>
    </lineage>
</organism>
<dbReference type="eggNOG" id="COG0515">
    <property type="taxonomic scope" value="Bacteria"/>
</dbReference>
<dbReference type="AlphaFoldDB" id="A7NRF3"/>
<evidence type="ECO:0000256" key="3">
    <source>
        <dbReference type="ARBA" id="ARBA00022741"/>
    </source>
</evidence>
<feature type="binding site" evidence="6">
    <location>
        <position position="41"/>
    </location>
    <ligand>
        <name>ATP</name>
        <dbReference type="ChEBI" id="CHEBI:30616"/>
    </ligand>
</feature>
<dbReference type="Gene3D" id="3.30.200.20">
    <property type="entry name" value="Phosphorylase Kinase, domain 1"/>
    <property type="match status" value="1"/>
</dbReference>
<keyword evidence="11" id="KW-1185">Reference proteome</keyword>
<proteinExistence type="predicted"/>
<evidence type="ECO:0000256" key="7">
    <source>
        <dbReference type="SAM" id="MobiDB-lite"/>
    </source>
</evidence>